<gene>
    <name evidence="1" type="ORF">DPPLL_20160</name>
</gene>
<dbReference type="InterPro" id="IPR018759">
    <property type="entry name" value="BBP2_2"/>
</dbReference>
<evidence type="ECO:0000313" key="2">
    <source>
        <dbReference type="Proteomes" id="UP000830055"/>
    </source>
</evidence>
<dbReference type="EMBL" id="AP025516">
    <property type="protein sequence ID" value="BDD87651.1"/>
    <property type="molecule type" value="Genomic_DNA"/>
</dbReference>
<reference evidence="1 2" key="1">
    <citation type="submission" date="2022-01" db="EMBL/GenBank/DDBJ databases">
        <title>Desulfofustis limnae sp. nov., a novel mesophilic sulfate-reducing bacterium isolated from marsh soil.</title>
        <authorList>
            <person name="Watanabe M."/>
            <person name="Takahashi A."/>
            <person name="Kojima H."/>
            <person name="Fukui M."/>
        </authorList>
    </citation>
    <scope>NUCLEOTIDE SEQUENCE [LARGE SCALE GENOMIC DNA]</scope>
    <source>
        <strain evidence="1 2">PPLL</strain>
    </source>
</reference>
<name>A0ABN6M766_9BACT</name>
<dbReference type="SUPFAM" id="SSF56935">
    <property type="entry name" value="Porins"/>
    <property type="match status" value="1"/>
</dbReference>
<sequence length="467" mass="53103">MKRSVAGWLVASGCLGVICGGVLPAGAMDIHQLVVVGATAAGPEQAAAADVPMGQGASGEPSLLPEESELASDDELFGIRGGYLHPYLSFGVEHTDNLYNLNEDEVSNTLFKVSPGIWFSLPRTKEIPIVIEPHNTSPGGLQLQVADYEGTDRYQAYALAGGDYLMYSEDSDLNDLYGKLEGLFRYNMRGGLSLQVLDRFTYGQDRFEYGGETRDFLMDYTSNIFMGTADYRMTEKLRAKVDYSNFMLDYEDAVSEFLDRADNVLDLYGYFIYSPKTSLFLQYRLTDVSYDTAVEKDNTQHYGYGGVTWHTTEKLSLLFKAGYQMREYDDTLVADRYDWDGVVLSFQSLYRWTEKTQFSLDFYRRSEESDSAVALDKVVFGTSFSYQQDYTEKLSGLLNLMYEQAEYTQLVASSRDDDRFYVRPALRYLFRDWLMAELAYVLDTRESTDDLFDYTTNTFIFNINMSL</sequence>
<keyword evidence="2" id="KW-1185">Reference proteome</keyword>
<organism evidence="1 2">
    <name type="scientific">Desulfofustis limnaeus</name>
    <dbReference type="NCBI Taxonomy" id="2740163"/>
    <lineage>
        <taxon>Bacteria</taxon>
        <taxon>Pseudomonadati</taxon>
        <taxon>Thermodesulfobacteriota</taxon>
        <taxon>Desulfobulbia</taxon>
        <taxon>Desulfobulbales</taxon>
        <taxon>Desulfocapsaceae</taxon>
        <taxon>Desulfofustis</taxon>
    </lineage>
</organism>
<evidence type="ECO:0000313" key="1">
    <source>
        <dbReference type="EMBL" id="BDD87651.1"/>
    </source>
</evidence>
<proteinExistence type="predicted"/>
<accession>A0ABN6M766</accession>
<dbReference type="RefSeq" id="WP_284151071.1">
    <property type="nucleotide sequence ID" value="NZ_AP025516.1"/>
</dbReference>
<protein>
    <recommendedName>
        <fullName evidence="3">Beta-barrel porin 2</fullName>
    </recommendedName>
</protein>
<dbReference type="Proteomes" id="UP000830055">
    <property type="component" value="Chromosome"/>
</dbReference>
<dbReference type="Pfam" id="PF10082">
    <property type="entry name" value="BBP2_2"/>
    <property type="match status" value="1"/>
</dbReference>
<evidence type="ECO:0008006" key="3">
    <source>
        <dbReference type="Google" id="ProtNLM"/>
    </source>
</evidence>